<sequence length="30" mass="3715">MQWKKHAYEVLTERNMTTENLLELLHEENN</sequence>
<name>A0A2P2R2L6_RHIMU</name>
<reference evidence="1" key="1">
    <citation type="submission" date="2018-02" db="EMBL/GenBank/DDBJ databases">
        <title>Rhizophora mucronata_Transcriptome.</title>
        <authorList>
            <person name="Meera S.P."/>
            <person name="Sreeshan A."/>
            <person name="Augustine A."/>
        </authorList>
    </citation>
    <scope>NUCLEOTIDE SEQUENCE</scope>
    <source>
        <tissue evidence="1">Leaf</tissue>
    </source>
</reference>
<organism evidence="1">
    <name type="scientific">Rhizophora mucronata</name>
    <name type="common">Asiatic mangrove</name>
    <dbReference type="NCBI Taxonomy" id="61149"/>
    <lineage>
        <taxon>Eukaryota</taxon>
        <taxon>Viridiplantae</taxon>
        <taxon>Streptophyta</taxon>
        <taxon>Embryophyta</taxon>
        <taxon>Tracheophyta</taxon>
        <taxon>Spermatophyta</taxon>
        <taxon>Magnoliopsida</taxon>
        <taxon>eudicotyledons</taxon>
        <taxon>Gunneridae</taxon>
        <taxon>Pentapetalae</taxon>
        <taxon>rosids</taxon>
        <taxon>fabids</taxon>
        <taxon>Malpighiales</taxon>
        <taxon>Rhizophoraceae</taxon>
        <taxon>Rhizophora</taxon>
    </lineage>
</organism>
<evidence type="ECO:0000313" key="1">
    <source>
        <dbReference type="EMBL" id="MBX73516.1"/>
    </source>
</evidence>
<proteinExistence type="predicted"/>
<accession>A0A2P2R2L6</accession>
<protein>
    <submittedName>
        <fullName evidence="1">Uncharacterized protein</fullName>
    </submittedName>
</protein>
<dbReference type="AlphaFoldDB" id="A0A2P2R2L6"/>
<dbReference type="EMBL" id="GGEC01093032">
    <property type="protein sequence ID" value="MBX73516.1"/>
    <property type="molecule type" value="Transcribed_RNA"/>
</dbReference>